<sequence length="198" mass="23389">MEDPTINKYNSKQERLILPAYGRNIQSMVEHCKTIKDKSERQWCAETIIQVMGNIYPDYRDKEKNSPILWNHLAIMANFELDIDYPVEIYKTQGMRSKPDIVEYPDQDMTYRHYGRIIQQLIGVVKDMPDSSEKEELVLHIANRMKSNYITWNKSYVSDRQIFKDLFELSEGKIKLDPDQYKLDNGNSDNNTKKGKKK</sequence>
<evidence type="ECO:0000313" key="2">
    <source>
        <dbReference type="EMBL" id="GAB1252004.1"/>
    </source>
</evidence>
<dbReference type="Proteomes" id="UP001628220">
    <property type="component" value="Unassembled WGS sequence"/>
</dbReference>
<reference evidence="2 3" key="1">
    <citation type="journal article" date="2025" name="Int. J. Syst. Evol. Microbiol.">
        <title>Desulfovibrio falkowii sp. nov., Porphyromonas miyakawae sp. nov., Mediterraneibacter flintii sp. nov. and Owariibacterium komagatae gen. nov., sp. nov., isolated from human faeces.</title>
        <authorList>
            <person name="Hamaguchi T."/>
            <person name="Ohara M."/>
            <person name="Hisatomi A."/>
            <person name="Sekiguchi K."/>
            <person name="Takeda J.I."/>
            <person name="Ueyama J."/>
            <person name="Ito M."/>
            <person name="Nishiwaki H."/>
            <person name="Ogi T."/>
            <person name="Hirayama M."/>
            <person name="Ohkuma M."/>
            <person name="Sakamoto M."/>
            <person name="Ohno K."/>
        </authorList>
    </citation>
    <scope>NUCLEOTIDE SEQUENCE [LARGE SCALE GENOMIC DNA]</scope>
    <source>
        <strain evidence="2 3">13CB11C</strain>
    </source>
</reference>
<accession>A0ABQ0E2P6</accession>
<evidence type="ECO:0000256" key="1">
    <source>
        <dbReference type="SAM" id="MobiDB-lite"/>
    </source>
</evidence>
<keyword evidence="3" id="KW-1185">Reference proteome</keyword>
<name>A0ABQ0E2P6_9PORP</name>
<comment type="caution">
    <text evidence="2">The sequence shown here is derived from an EMBL/GenBank/DDBJ whole genome shotgun (WGS) entry which is preliminary data.</text>
</comment>
<protein>
    <submittedName>
        <fullName evidence="2">DUF4290 domain-containing protein</fullName>
    </submittedName>
</protein>
<dbReference type="RefSeq" id="WP_411915775.1">
    <property type="nucleotide sequence ID" value="NZ_BAAFSF010000004.1"/>
</dbReference>
<evidence type="ECO:0000313" key="3">
    <source>
        <dbReference type="Proteomes" id="UP001628220"/>
    </source>
</evidence>
<dbReference type="Pfam" id="PF14123">
    <property type="entry name" value="DUF4290"/>
    <property type="match status" value="1"/>
</dbReference>
<feature type="region of interest" description="Disordered" evidence="1">
    <location>
        <begin position="178"/>
        <end position="198"/>
    </location>
</feature>
<dbReference type="InterPro" id="IPR025632">
    <property type="entry name" value="DUF4290"/>
</dbReference>
<gene>
    <name evidence="2" type="ORF">Tsumi_11100</name>
</gene>
<proteinExistence type="predicted"/>
<dbReference type="EMBL" id="BAAFSF010000004">
    <property type="protein sequence ID" value="GAB1252004.1"/>
    <property type="molecule type" value="Genomic_DNA"/>
</dbReference>
<organism evidence="2 3">
    <name type="scientific">Porphyromonas miyakawae</name>
    <dbReference type="NCBI Taxonomy" id="3137470"/>
    <lineage>
        <taxon>Bacteria</taxon>
        <taxon>Pseudomonadati</taxon>
        <taxon>Bacteroidota</taxon>
        <taxon>Bacteroidia</taxon>
        <taxon>Bacteroidales</taxon>
        <taxon>Porphyromonadaceae</taxon>
        <taxon>Porphyromonas</taxon>
    </lineage>
</organism>